<evidence type="ECO:0000256" key="9">
    <source>
        <dbReference type="RuleBase" id="RU369084"/>
    </source>
</evidence>
<reference evidence="12" key="1">
    <citation type="submission" date="2021-02" db="EMBL/GenBank/DDBJ databases">
        <authorList>
            <person name="Nowell W R."/>
        </authorList>
    </citation>
    <scope>NUCLEOTIDE SEQUENCE</scope>
</reference>
<dbReference type="Pfam" id="PF10660">
    <property type="entry name" value="MitoNEET_N"/>
    <property type="match status" value="1"/>
</dbReference>
<evidence type="ECO:0000259" key="11">
    <source>
        <dbReference type="SMART" id="SM00704"/>
    </source>
</evidence>
<dbReference type="SMART" id="SM00704">
    <property type="entry name" value="ZnF_CDGSH"/>
    <property type="match status" value="1"/>
</dbReference>
<dbReference type="AlphaFoldDB" id="A0A8S2DEA4"/>
<feature type="transmembrane region" description="Helical" evidence="9">
    <location>
        <begin position="67"/>
        <end position="89"/>
    </location>
</feature>
<dbReference type="InterPro" id="IPR045131">
    <property type="entry name" value="CISD1/2"/>
</dbReference>
<organism evidence="12 14">
    <name type="scientific">Didymodactylos carnosus</name>
    <dbReference type="NCBI Taxonomy" id="1234261"/>
    <lineage>
        <taxon>Eukaryota</taxon>
        <taxon>Metazoa</taxon>
        <taxon>Spiralia</taxon>
        <taxon>Gnathifera</taxon>
        <taxon>Rotifera</taxon>
        <taxon>Eurotatoria</taxon>
        <taxon>Bdelloidea</taxon>
        <taxon>Philodinida</taxon>
        <taxon>Philodinidae</taxon>
        <taxon>Didymodactylos</taxon>
    </lineage>
</organism>
<evidence type="ECO:0000313" key="12">
    <source>
        <dbReference type="EMBL" id="CAF0875365.1"/>
    </source>
</evidence>
<feature type="domain" description="Iron-binding zinc finger CDGSH type" evidence="11">
    <location>
        <begin position="116"/>
        <end position="162"/>
    </location>
</feature>
<dbReference type="Pfam" id="PF09360">
    <property type="entry name" value="zf-CDGSH"/>
    <property type="match status" value="1"/>
</dbReference>
<dbReference type="EMBL" id="CAJOBA010002798">
    <property type="protein sequence ID" value="CAF3659846.1"/>
    <property type="molecule type" value="Genomic_DNA"/>
</dbReference>
<proteinExistence type="inferred from homology"/>
<dbReference type="GO" id="GO:0005789">
    <property type="term" value="C:endoplasmic reticulum membrane"/>
    <property type="evidence" value="ECO:0007669"/>
    <property type="project" value="UniProtKB-SubCell"/>
</dbReference>
<keyword evidence="5 9" id="KW-1133">Transmembrane helix</keyword>
<name>A0A8S2DEA4_9BILA</name>
<evidence type="ECO:0000256" key="8">
    <source>
        <dbReference type="ARBA" id="ARBA00023136"/>
    </source>
</evidence>
<keyword evidence="3 9" id="KW-0001">2Fe-2S</keyword>
<accession>A0A8S2DEA4</accession>
<comment type="caution">
    <text evidence="12">The sequence shown here is derived from an EMBL/GenBank/DDBJ whole genome shotgun (WGS) entry which is preliminary data.</text>
</comment>
<dbReference type="GO" id="GO:0010506">
    <property type="term" value="P:regulation of autophagy"/>
    <property type="evidence" value="ECO:0007669"/>
    <property type="project" value="UniProtKB-UniRule"/>
</dbReference>
<keyword evidence="6 9" id="KW-0408">Iron</keyword>
<dbReference type="FunFam" id="3.40.5.90:FF:000001">
    <property type="entry name" value="CDGSH iron-sulfur domain-containing protein 1"/>
    <property type="match status" value="1"/>
</dbReference>
<dbReference type="Proteomes" id="UP000677228">
    <property type="component" value="Unassembled WGS sequence"/>
</dbReference>
<keyword evidence="7 9" id="KW-0411">Iron-sulfur</keyword>
<dbReference type="GO" id="GO:0005741">
    <property type="term" value="C:mitochondrial outer membrane"/>
    <property type="evidence" value="ECO:0007669"/>
    <property type="project" value="TreeGrafter"/>
</dbReference>
<dbReference type="GO" id="GO:0046872">
    <property type="term" value="F:metal ion binding"/>
    <property type="evidence" value="ECO:0007669"/>
    <property type="project" value="UniProtKB-UniRule"/>
</dbReference>
<evidence type="ECO:0000256" key="5">
    <source>
        <dbReference type="ARBA" id="ARBA00022989"/>
    </source>
</evidence>
<keyword evidence="4 9" id="KW-0479">Metal-binding</keyword>
<evidence type="ECO:0000256" key="3">
    <source>
        <dbReference type="ARBA" id="ARBA00022714"/>
    </source>
</evidence>
<keyword evidence="2 9" id="KW-0812">Transmembrane</keyword>
<dbReference type="Proteomes" id="UP000682733">
    <property type="component" value="Unassembled WGS sequence"/>
</dbReference>
<dbReference type="InterPro" id="IPR018967">
    <property type="entry name" value="FeS-contain_CDGSH-typ"/>
</dbReference>
<dbReference type="PANTHER" id="PTHR13680:SF5">
    <property type="entry name" value="CDGSH IRON-SULFUR DOMAIN-CONTAINING PROTEIN 1"/>
    <property type="match status" value="1"/>
</dbReference>
<evidence type="ECO:0000256" key="1">
    <source>
        <dbReference type="ARBA" id="ARBA00004167"/>
    </source>
</evidence>
<keyword evidence="8 9" id="KW-0472">Membrane</keyword>
<evidence type="ECO:0000256" key="2">
    <source>
        <dbReference type="ARBA" id="ARBA00022692"/>
    </source>
</evidence>
<dbReference type="Gene3D" id="3.40.5.90">
    <property type="entry name" value="CDGSH iron-sulfur domain, mitoNEET-type"/>
    <property type="match status" value="1"/>
</dbReference>
<gene>
    <name evidence="12" type="ORF">OVA965_LOCUS8344</name>
    <name evidence="13" type="ORF">TMI583_LOCUS8340</name>
</gene>
<protein>
    <recommendedName>
        <fullName evidence="9">CDGSH iron-sulfur domain-containing protein 2 homologue</fullName>
    </recommendedName>
</protein>
<dbReference type="InterPro" id="IPR019610">
    <property type="entry name" value="FeS-contain_mitoNEET_N"/>
</dbReference>
<evidence type="ECO:0000256" key="10">
    <source>
        <dbReference type="SAM" id="MobiDB-lite"/>
    </source>
</evidence>
<evidence type="ECO:0000313" key="14">
    <source>
        <dbReference type="Proteomes" id="UP000677228"/>
    </source>
</evidence>
<dbReference type="EMBL" id="CAJNOK010002797">
    <property type="protein sequence ID" value="CAF0875365.1"/>
    <property type="molecule type" value="Genomic_DNA"/>
</dbReference>
<comment type="subcellular location">
    <subcellularLocation>
        <location evidence="9">Endoplasmic reticulum membrane</location>
        <topology evidence="9">Single-pass membrane protein</topology>
    </subcellularLocation>
    <subcellularLocation>
        <location evidence="1">Membrane</location>
        <topology evidence="1">Single-pass membrane protein</topology>
    </subcellularLocation>
</comment>
<sequence>METRNKILFNLRLNFILSTNQLTIVQFIFNLMDALSYFIRTALPAYLKSLPIPENSAGYAKLTARDYLQLVPFVTTVLLLIYLTFQALLPEDEDDQIKKIEKEPQVNQSLSKDKDKVVHVYDIKDIQPECDKAQNKSVSYCRCWKSKKFPLCDGTHNQHNKDTGDNVGPLVVTNKKE</sequence>
<dbReference type="InterPro" id="IPR042216">
    <property type="entry name" value="MitoNEET_CISD"/>
</dbReference>
<evidence type="ECO:0000256" key="6">
    <source>
        <dbReference type="ARBA" id="ARBA00023004"/>
    </source>
</evidence>
<comment type="cofactor">
    <cofactor evidence="9">
        <name>[2Fe-2S] cluster</name>
        <dbReference type="ChEBI" id="CHEBI:190135"/>
    </cofactor>
    <text evidence="9">Binds 1 [2Fe-2S] cluster.</text>
</comment>
<evidence type="ECO:0000256" key="7">
    <source>
        <dbReference type="ARBA" id="ARBA00023014"/>
    </source>
</evidence>
<evidence type="ECO:0000313" key="13">
    <source>
        <dbReference type="EMBL" id="CAF3659846.1"/>
    </source>
</evidence>
<feature type="region of interest" description="Disordered" evidence="10">
    <location>
        <begin position="155"/>
        <end position="177"/>
    </location>
</feature>
<keyword evidence="9" id="KW-0256">Endoplasmic reticulum</keyword>
<dbReference type="GO" id="GO:0051537">
    <property type="term" value="F:2 iron, 2 sulfur cluster binding"/>
    <property type="evidence" value="ECO:0007669"/>
    <property type="project" value="UniProtKB-UniRule"/>
</dbReference>
<evidence type="ECO:0000256" key="4">
    <source>
        <dbReference type="ARBA" id="ARBA00022723"/>
    </source>
</evidence>
<comment type="similarity">
    <text evidence="9">Belongs to the CISD protein family. CISD2 subfamily.</text>
</comment>
<dbReference type="PANTHER" id="PTHR13680">
    <property type="entry name" value="CDGSH IRON-SULFUR DOMAIN-CONTAINING PROTEIN 1"/>
    <property type="match status" value="1"/>
</dbReference>